<evidence type="ECO:0000256" key="1">
    <source>
        <dbReference type="SAM" id="SignalP"/>
    </source>
</evidence>
<dbReference type="Gene3D" id="2.130.10.10">
    <property type="entry name" value="YVTN repeat-like/Quinoprotein amine dehydrogenase"/>
    <property type="match status" value="1"/>
</dbReference>
<dbReference type="RefSeq" id="WP_157028159.1">
    <property type="nucleotide sequence ID" value="NZ_WQMS01000016.1"/>
</dbReference>
<dbReference type="InterPro" id="IPR015943">
    <property type="entry name" value="WD40/YVTN_repeat-like_dom_sf"/>
</dbReference>
<dbReference type="Proteomes" id="UP000441389">
    <property type="component" value="Unassembled WGS sequence"/>
</dbReference>
<sequence>MIRNLRAPLLLATMLALSGCGVFKAAKPKTPVLGQRVPILVAETGAEVDPALASIQVALPPPVLNDAWTQPSGNATHAMGHLALSASPTRVWETRIAGGDKRAHLAAAPVVAGGRLYVIDTNARLHAYDARTGSEVWTVFVGDAADEDKGKGAANNSKALFGGGVSVDGDKLYATNGLGDVVAKNAADGSTIWRKRPGGPLRGAPTVSNGNVYVVSQDNQIFALRQSDGNIEWTGSGTLEVSGVFGVAAPAAGQGTVVAGFSSGELNAYRYENGRIVWQDALSRTSISTSVGTISDIDAEPVIDDGRVYAIGSGGRMVALELVTGQRIWEINAGGIATPWVAGDWVFAVTDNARLLCIARSTGRVRWATQLPHWKNEKKKKGGISWTGPVLAGGRLIAVSSEGQIAYVSPETGAIQATVKAGKPLSLSPVVADNTLYLLDDEGGLSAWR</sequence>
<feature type="domain" description="Pyrrolo-quinoline quinone repeat" evidence="2">
    <location>
        <begin position="374"/>
        <end position="447"/>
    </location>
</feature>
<dbReference type="Pfam" id="PF13360">
    <property type="entry name" value="PQQ_2"/>
    <property type="match status" value="3"/>
</dbReference>
<evidence type="ECO:0000313" key="3">
    <source>
        <dbReference type="EMBL" id="MVO79248.1"/>
    </source>
</evidence>
<dbReference type="InterPro" id="IPR002372">
    <property type="entry name" value="PQQ_rpt_dom"/>
</dbReference>
<evidence type="ECO:0000313" key="4">
    <source>
        <dbReference type="Proteomes" id="UP000441389"/>
    </source>
</evidence>
<gene>
    <name evidence="3" type="ORF">GON01_15050</name>
</gene>
<dbReference type="EMBL" id="WQMS01000016">
    <property type="protein sequence ID" value="MVO79248.1"/>
    <property type="molecule type" value="Genomic_DNA"/>
</dbReference>
<protein>
    <submittedName>
        <fullName evidence="3">PQQ-binding-like beta-propeller repeat protein</fullName>
    </submittedName>
</protein>
<keyword evidence="4" id="KW-1185">Reference proteome</keyword>
<accession>A0A6I4J566</accession>
<feature type="domain" description="Pyrrolo-quinoline quinone repeat" evidence="2">
    <location>
        <begin position="158"/>
        <end position="369"/>
    </location>
</feature>
<proteinExistence type="predicted"/>
<dbReference type="InterPro" id="IPR018391">
    <property type="entry name" value="PQQ_b-propeller_rpt"/>
</dbReference>
<dbReference type="SMART" id="SM00564">
    <property type="entry name" value="PQQ"/>
    <property type="match status" value="7"/>
</dbReference>
<evidence type="ECO:0000259" key="2">
    <source>
        <dbReference type="Pfam" id="PF13360"/>
    </source>
</evidence>
<keyword evidence="1" id="KW-0732">Signal</keyword>
<dbReference type="PROSITE" id="PS51257">
    <property type="entry name" value="PROKAR_LIPOPROTEIN"/>
    <property type="match status" value="1"/>
</dbReference>
<organism evidence="3 4">
    <name type="scientific">Sphingomonas horti</name>
    <dbReference type="NCBI Taxonomy" id="2682842"/>
    <lineage>
        <taxon>Bacteria</taxon>
        <taxon>Pseudomonadati</taxon>
        <taxon>Pseudomonadota</taxon>
        <taxon>Alphaproteobacteria</taxon>
        <taxon>Sphingomonadales</taxon>
        <taxon>Sphingomonadaceae</taxon>
        <taxon>Sphingomonas</taxon>
    </lineage>
</organism>
<comment type="caution">
    <text evidence="3">The sequence shown here is derived from an EMBL/GenBank/DDBJ whole genome shotgun (WGS) entry which is preliminary data.</text>
</comment>
<dbReference type="AlphaFoldDB" id="A0A6I4J566"/>
<dbReference type="PANTHER" id="PTHR34512:SF30">
    <property type="entry name" value="OUTER MEMBRANE PROTEIN ASSEMBLY FACTOR BAMB"/>
    <property type="match status" value="1"/>
</dbReference>
<name>A0A6I4J566_9SPHN</name>
<dbReference type="PANTHER" id="PTHR34512">
    <property type="entry name" value="CELL SURFACE PROTEIN"/>
    <property type="match status" value="1"/>
</dbReference>
<feature type="chain" id="PRO_5026103776" evidence="1">
    <location>
        <begin position="26"/>
        <end position="449"/>
    </location>
</feature>
<reference evidence="3 4" key="1">
    <citation type="submission" date="2019-12" db="EMBL/GenBank/DDBJ databases">
        <authorList>
            <person name="Huq M.A."/>
        </authorList>
    </citation>
    <scope>NUCLEOTIDE SEQUENCE [LARGE SCALE GENOMIC DNA]</scope>
    <source>
        <strain evidence="3 4">MAH-20</strain>
    </source>
</reference>
<dbReference type="InterPro" id="IPR011047">
    <property type="entry name" value="Quinoprotein_ADH-like_sf"/>
</dbReference>
<feature type="domain" description="Pyrrolo-quinoline quinone repeat" evidence="2">
    <location>
        <begin position="87"/>
        <end position="139"/>
    </location>
</feature>
<feature type="signal peptide" evidence="1">
    <location>
        <begin position="1"/>
        <end position="25"/>
    </location>
</feature>
<dbReference type="SUPFAM" id="SSF50998">
    <property type="entry name" value="Quinoprotein alcohol dehydrogenase-like"/>
    <property type="match status" value="1"/>
</dbReference>